<organism evidence="1 2">
    <name type="scientific">Hevea brasiliensis</name>
    <name type="common">Para rubber tree</name>
    <name type="synonym">Siphonia brasiliensis</name>
    <dbReference type="NCBI Taxonomy" id="3981"/>
    <lineage>
        <taxon>Eukaryota</taxon>
        <taxon>Viridiplantae</taxon>
        <taxon>Streptophyta</taxon>
        <taxon>Embryophyta</taxon>
        <taxon>Tracheophyta</taxon>
        <taxon>Spermatophyta</taxon>
        <taxon>Magnoliopsida</taxon>
        <taxon>eudicotyledons</taxon>
        <taxon>Gunneridae</taxon>
        <taxon>Pentapetalae</taxon>
        <taxon>rosids</taxon>
        <taxon>fabids</taxon>
        <taxon>Malpighiales</taxon>
        <taxon>Euphorbiaceae</taxon>
        <taxon>Crotonoideae</taxon>
        <taxon>Micrandreae</taxon>
        <taxon>Hevea</taxon>
    </lineage>
</organism>
<comment type="caution">
    <text evidence="1">The sequence shown here is derived from an EMBL/GenBank/DDBJ whole genome shotgun (WGS) entry which is preliminary data.</text>
</comment>
<name>A0ABQ9MGI4_HEVBR</name>
<gene>
    <name evidence="1" type="ORF">P3X46_010354</name>
</gene>
<evidence type="ECO:0000313" key="2">
    <source>
        <dbReference type="Proteomes" id="UP001174677"/>
    </source>
</evidence>
<sequence length="99" mass="11264">MAPELYEWDYNKLVDVYSICYAGKAFCCILSDSGLKAERLIDAYHTFNYQEDDGTNHPFNSFSFCSLSQASLTHSISENLMFNPFIVECGIRKPSNICI</sequence>
<accession>A0ABQ9MGI4</accession>
<proteinExistence type="predicted"/>
<reference evidence="1" key="1">
    <citation type="journal article" date="2023" name="Plant Biotechnol. J.">
        <title>Chromosome-level wild Hevea brasiliensis genome provides new tools for genomic-assisted breeding and valuable loci to elevate rubber yield.</title>
        <authorList>
            <person name="Cheng H."/>
            <person name="Song X."/>
            <person name="Hu Y."/>
            <person name="Wu T."/>
            <person name="Yang Q."/>
            <person name="An Z."/>
            <person name="Feng S."/>
            <person name="Deng Z."/>
            <person name="Wu W."/>
            <person name="Zeng X."/>
            <person name="Tu M."/>
            <person name="Wang X."/>
            <person name="Huang H."/>
        </authorList>
    </citation>
    <scope>NUCLEOTIDE SEQUENCE</scope>
    <source>
        <strain evidence="1">MT/VB/25A 57/8</strain>
    </source>
</reference>
<dbReference type="EMBL" id="JARPOI010000006">
    <property type="protein sequence ID" value="KAJ9178475.1"/>
    <property type="molecule type" value="Genomic_DNA"/>
</dbReference>
<evidence type="ECO:0000313" key="1">
    <source>
        <dbReference type="EMBL" id="KAJ9178475.1"/>
    </source>
</evidence>
<protein>
    <submittedName>
        <fullName evidence="1">Uncharacterized protein</fullName>
    </submittedName>
</protein>
<keyword evidence="2" id="KW-1185">Reference proteome</keyword>
<dbReference type="Proteomes" id="UP001174677">
    <property type="component" value="Chromosome 6"/>
</dbReference>